<evidence type="ECO:0000256" key="1">
    <source>
        <dbReference type="SAM" id="SignalP"/>
    </source>
</evidence>
<accession>A0A2T5MCI8</accession>
<evidence type="ECO:0000313" key="4">
    <source>
        <dbReference type="Proteomes" id="UP000244248"/>
    </source>
</evidence>
<dbReference type="InterPro" id="IPR033399">
    <property type="entry name" value="TP_0789-like"/>
</dbReference>
<organism evidence="3 4">
    <name type="scientific">Stenotrophobium rhamnosiphilum</name>
    <dbReference type="NCBI Taxonomy" id="2029166"/>
    <lineage>
        <taxon>Bacteria</taxon>
        <taxon>Pseudomonadati</taxon>
        <taxon>Pseudomonadota</taxon>
        <taxon>Gammaproteobacteria</taxon>
        <taxon>Nevskiales</taxon>
        <taxon>Nevskiaceae</taxon>
        <taxon>Stenotrophobium</taxon>
    </lineage>
</organism>
<dbReference type="AlphaFoldDB" id="A0A2T5MCI8"/>
<feature type="chain" id="PRO_5015488782" description="Uncharacterized protein TP-0789 domain-containing protein" evidence="1">
    <location>
        <begin position="19"/>
        <end position="259"/>
    </location>
</feature>
<keyword evidence="4" id="KW-1185">Reference proteome</keyword>
<dbReference type="OrthoDB" id="9803781at2"/>
<feature type="signal peptide" evidence="1">
    <location>
        <begin position="1"/>
        <end position="18"/>
    </location>
</feature>
<dbReference type="RefSeq" id="WP_107941229.1">
    <property type="nucleotide sequence ID" value="NZ_QANS01000006.1"/>
</dbReference>
<sequence>MKIIATLLLFALAVPAYAADAEFQKVYGCMRANVPDTIRAQEIEFNSTDRTGGSRVIRGKLTAKRDNGLARISIRITAPANVSGAAYLVRERVGSPEDDMFVFLPGVGRVRHITGAFANGSLLGTDFSYADAKLIQNTFTGSDGKLEAASEIDQRPTHVLTLTPTKKMKNPSYTLVRMWLDQKTCVPLKADFYQGTTLRKQLSASANALTQSGKFWYLSQLEMSDLKEGTKTQIKFGNVEGDVKATKEMFDPNGFYKGN</sequence>
<evidence type="ECO:0000313" key="3">
    <source>
        <dbReference type="EMBL" id="PTU30286.1"/>
    </source>
</evidence>
<gene>
    <name evidence="3" type="ORF">CJD38_15175</name>
</gene>
<dbReference type="Proteomes" id="UP000244248">
    <property type="component" value="Unassembled WGS sequence"/>
</dbReference>
<name>A0A2T5MCI8_9GAMM</name>
<reference evidence="3 4" key="1">
    <citation type="submission" date="2018-04" db="EMBL/GenBank/DDBJ databases">
        <title>Novel species isolated from glacier.</title>
        <authorList>
            <person name="Liu Q."/>
            <person name="Xin Y.-H."/>
        </authorList>
    </citation>
    <scope>NUCLEOTIDE SEQUENCE [LARGE SCALE GENOMIC DNA]</scope>
    <source>
        <strain evidence="3 4">GT1R17</strain>
    </source>
</reference>
<dbReference type="CDD" id="cd16329">
    <property type="entry name" value="LolA_like"/>
    <property type="match status" value="1"/>
</dbReference>
<comment type="caution">
    <text evidence="3">The sequence shown here is derived from an EMBL/GenBank/DDBJ whole genome shotgun (WGS) entry which is preliminary data.</text>
</comment>
<protein>
    <recommendedName>
        <fullName evidence="2">Uncharacterized protein TP-0789 domain-containing protein</fullName>
    </recommendedName>
</protein>
<proteinExistence type="predicted"/>
<dbReference type="Gene3D" id="2.50.20.10">
    <property type="entry name" value="Lipoprotein localisation LolA/LolB/LppX"/>
    <property type="match status" value="1"/>
</dbReference>
<evidence type="ECO:0000259" key="2">
    <source>
        <dbReference type="Pfam" id="PF17131"/>
    </source>
</evidence>
<dbReference type="EMBL" id="QANS01000006">
    <property type="protein sequence ID" value="PTU30286.1"/>
    <property type="molecule type" value="Genomic_DNA"/>
</dbReference>
<dbReference type="Pfam" id="PF17131">
    <property type="entry name" value="LolA_like"/>
    <property type="match status" value="1"/>
</dbReference>
<feature type="domain" description="Uncharacterized protein TP-0789" evidence="2">
    <location>
        <begin position="73"/>
        <end position="253"/>
    </location>
</feature>
<keyword evidence="1" id="KW-0732">Signal</keyword>